<keyword evidence="1" id="KW-1133">Transmembrane helix</keyword>
<protein>
    <submittedName>
        <fullName evidence="2">Uncharacterized protein</fullName>
    </submittedName>
</protein>
<sequence length="69" mass="8147">MEAKTKRMPRSIKSQLIIKHHENCVLLNSYSSEKKQKTVTKHILTHTFTICSLTCFFIKNILVTFFYIL</sequence>
<evidence type="ECO:0000313" key="3">
    <source>
        <dbReference type="Proteomes" id="UP000075920"/>
    </source>
</evidence>
<evidence type="ECO:0000313" key="2">
    <source>
        <dbReference type="EnsemblMetazoa" id="AMIN014506-PA"/>
    </source>
</evidence>
<organism evidence="2 3">
    <name type="scientific">Anopheles minimus</name>
    <dbReference type="NCBI Taxonomy" id="112268"/>
    <lineage>
        <taxon>Eukaryota</taxon>
        <taxon>Metazoa</taxon>
        <taxon>Ecdysozoa</taxon>
        <taxon>Arthropoda</taxon>
        <taxon>Hexapoda</taxon>
        <taxon>Insecta</taxon>
        <taxon>Pterygota</taxon>
        <taxon>Neoptera</taxon>
        <taxon>Endopterygota</taxon>
        <taxon>Diptera</taxon>
        <taxon>Nematocera</taxon>
        <taxon>Culicoidea</taxon>
        <taxon>Culicidae</taxon>
        <taxon>Anophelinae</taxon>
        <taxon>Anopheles</taxon>
    </lineage>
</organism>
<feature type="transmembrane region" description="Helical" evidence="1">
    <location>
        <begin position="43"/>
        <end position="68"/>
    </location>
</feature>
<dbReference type="AlphaFoldDB" id="A0A182WP98"/>
<reference evidence="2" key="2">
    <citation type="submission" date="2020-05" db="UniProtKB">
        <authorList>
            <consortium name="EnsemblMetazoa"/>
        </authorList>
    </citation>
    <scope>IDENTIFICATION</scope>
    <source>
        <strain evidence="2">MINIMUS1</strain>
    </source>
</reference>
<accession>A0A182WP98</accession>
<evidence type="ECO:0000256" key="1">
    <source>
        <dbReference type="SAM" id="Phobius"/>
    </source>
</evidence>
<keyword evidence="3" id="KW-1185">Reference proteome</keyword>
<proteinExistence type="predicted"/>
<dbReference type="Proteomes" id="UP000075920">
    <property type="component" value="Unassembled WGS sequence"/>
</dbReference>
<dbReference type="VEuPathDB" id="VectorBase:AMIN014506"/>
<keyword evidence="1" id="KW-0472">Membrane</keyword>
<name>A0A182WP98_9DIPT</name>
<keyword evidence="1" id="KW-0812">Transmembrane</keyword>
<reference evidence="3" key="1">
    <citation type="submission" date="2013-03" db="EMBL/GenBank/DDBJ databases">
        <title>The Genome Sequence of Anopheles minimus MINIMUS1.</title>
        <authorList>
            <consortium name="The Broad Institute Genomics Platform"/>
            <person name="Neafsey D.E."/>
            <person name="Walton C."/>
            <person name="Walker B."/>
            <person name="Young S.K."/>
            <person name="Zeng Q."/>
            <person name="Gargeya S."/>
            <person name="Fitzgerald M."/>
            <person name="Haas B."/>
            <person name="Abouelleil A."/>
            <person name="Allen A.W."/>
            <person name="Alvarado L."/>
            <person name="Arachchi H.M."/>
            <person name="Berlin A.M."/>
            <person name="Chapman S.B."/>
            <person name="Gainer-Dewar J."/>
            <person name="Goldberg J."/>
            <person name="Griggs A."/>
            <person name="Gujja S."/>
            <person name="Hansen M."/>
            <person name="Howarth C."/>
            <person name="Imamovic A."/>
            <person name="Ireland A."/>
            <person name="Larimer J."/>
            <person name="McCowan C."/>
            <person name="Murphy C."/>
            <person name="Pearson M."/>
            <person name="Poon T.W."/>
            <person name="Priest M."/>
            <person name="Roberts A."/>
            <person name="Saif S."/>
            <person name="Shea T."/>
            <person name="Sisk P."/>
            <person name="Sykes S."/>
            <person name="Wortman J."/>
            <person name="Nusbaum C."/>
            <person name="Birren B."/>
        </authorList>
    </citation>
    <scope>NUCLEOTIDE SEQUENCE [LARGE SCALE GENOMIC DNA]</scope>
    <source>
        <strain evidence="3">MINIMUS1</strain>
    </source>
</reference>
<dbReference type="EnsemblMetazoa" id="AMIN014506-RA">
    <property type="protein sequence ID" value="AMIN014506-PA"/>
    <property type="gene ID" value="AMIN014506"/>
</dbReference>